<feature type="compositionally biased region" description="Basic and acidic residues" evidence="6">
    <location>
        <begin position="291"/>
        <end position="303"/>
    </location>
</feature>
<gene>
    <name evidence="8" type="ORF">AABB24_009023</name>
</gene>
<name>A0ABD2UHD3_9SOLN</name>
<evidence type="ECO:0000256" key="2">
    <source>
        <dbReference type="ARBA" id="ARBA00023015"/>
    </source>
</evidence>
<accession>A0ABD2UHD3</accession>
<proteinExistence type="predicted"/>
<dbReference type="InterPro" id="IPR036955">
    <property type="entry name" value="AP2/ERF_dom_sf"/>
</dbReference>
<dbReference type="AlphaFoldDB" id="A0ABD2UHD3"/>
<evidence type="ECO:0000313" key="8">
    <source>
        <dbReference type="EMBL" id="KAL3367943.1"/>
    </source>
</evidence>
<keyword evidence="4" id="KW-0804">Transcription</keyword>
<dbReference type="Proteomes" id="UP001627284">
    <property type="component" value="Unassembled WGS sequence"/>
</dbReference>
<dbReference type="PANTHER" id="PTHR31194">
    <property type="entry name" value="SHN SHINE , DNA BINDING / TRANSCRIPTION FACTOR"/>
    <property type="match status" value="1"/>
</dbReference>
<sequence>VILCSYRKKKIPVFFSFLTMKSKIKQDFIDENQEIIEIQRRIRVKISDPDATESSSDDEKREKRPKIIVHEIVQKKVKIQSFLLNSKNPLHFYQLPPPRVRKRKYQKKAISAKSGNPPLMVESQNLDSTKVKTRFSLKNRNFLSFDESSGKLPPMVRKRKSGKFATEIRDPFSKKRIWLGTFNTPEEASEVYQSKKLEFQEKLEKAKNANVDKVISAKFELGASSSSDPPLMADSQNTDSSDESDDRLKKAKNAKEKMVISAKFELGSSSSSDPPLMDDSQNTDSSNESDDILKKAKNAKDKMAISANSEPGSSSSEAILMVDEIDEQLNKAINANVEKGISAKSELGSSSSDQVDAQTSDSSNGVEESDEEMWMGQWIQISGDKEVKFSHKLGVPVVDNYGFLLGEFSKLDDLSISA</sequence>
<dbReference type="SUPFAM" id="SSF54171">
    <property type="entry name" value="DNA-binding domain"/>
    <property type="match status" value="1"/>
</dbReference>
<comment type="subcellular location">
    <subcellularLocation>
        <location evidence="1">Nucleus</location>
    </subcellularLocation>
</comment>
<comment type="caution">
    <text evidence="8">The sequence shown here is derived from an EMBL/GenBank/DDBJ whole genome shotgun (WGS) entry which is preliminary data.</text>
</comment>
<feature type="non-terminal residue" evidence="8">
    <location>
        <position position="1"/>
    </location>
</feature>
<evidence type="ECO:0000256" key="1">
    <source>
        <dbReference type="ARBA" id="ARBA00004123"/>
    </source>
</evidence>
<dbReference type="EMBL" id="JBJKTR010000005">
    <property type="protein sequence ID" value="KAL3367943.1"/>
    <property type="molecule type" value="Genomic_DNA"/>
</dbReference>
<evidence type="ECO:0000256" key="3">
    <source>
        <dbReference type="ARBA" id="ARBA00023125"/>
    </source>
</evidence>
<evidence type="ECO:0000313" key="9">
    <source>
        <dbReference type="Proteomes" id="UP001627284"/>
    </source>
</evidence>
<feature type="region of interest" description="Disordered" evidence="6">
    <location>
        <begin position="344"/>
        <end position="371"/>
    </location>
</feature>
<reference evidence="8 9" key="1">
    <citation type="submission" date="2024-05" db="EMBL/GenBank/DDBJ databases">
        <title>De novo assembly of an allotetraploid wild potato.</title>
        <authorList>
            <person name="Hosaka A.J."/>
        </authorList>
    </citation>
    <scope>NUCLEOTIDE SEQUENCE [LARGE SCALE GENOMIC DNA]</scope>
    <source>
        <tissue evidence="8">Young leaves</tissue>
    </source>
</reference>
<evidence type="ECO:0000256" key="6">
    <source>
        <dbReference type="SAM" id="MobiDB-lite"/>
    </source>
</evidence>
<feature type="compositionally biased region" description="Polar residues" evidence="6">
    <location>
        <begin position="347"/>
        <end position="366"/>
    </location>
</feature>
<dbReference type="InterPro" id="IPR001471">
    <property type="entry name" value="AP2/ERF_dom"/>
</dbReference>
<evidence type="ECO:0000256" key="4">
    <source>
        <dbReference type="ARBA" id="ARBA00023163"/>
    </source>
</evidence>
<protein>
    <recommendedName>
        <fullName evidence="7">AP2/ERF domain-containing protein</fullName>
    </recommendedName>
</protein>
<evidence type="ECO:0000259" key="7">
    <source>
        <dbReference type="PROSITE" id="PS51032"/>
    </source>
</evidence>
<keyword evidence="3" id="KW-0238">DNA-binding</keyword>
<feature type="region of interest" description="Disordered" evidence="6">
    <location>
        <begin position="222"/>
        <end position="321"/>
    </location>
</feature>
<feature type="domain" description="AP2/ERF" evidence="7">
    <location>
        <begin position="147"/>
        <end position="212"/>
    </location>
</feature>
<keyword evidence="5" id="KW-0539">Nucleus</keyword>
<dbReference type="SMART" id="SM00380">
    <property type="entry name" value="AP2"/>
    <property type="match status" value="1"/>
</dbReference>
<feature type="compositionally biased region" description="Low complexity" evidence="6">
    <location>
        <begin position="304"/>
        <end position="319"/>
    </location>
</feature>
<organism evidence="8 9">
    <name type="scientific">Solanum stoloniferum</name>
    <dbReference type="NCBI Taxonomy" id="62892"/>
    <lineage>
        <taxon>Eukaryota</taxon>
        <taxon>Viridiplantae</taxon>
        <taxon>Streptophyta</taxon>
        <taxon>Embryophyta</taxon>
        <taxon>Tracheophyta</taxon>
        <taxon>Spermatophyta</taxon>
        <taxon>Magnoliopsida</taxon>
        <taxon>eudicotyledons</taxon>
        <taxon>Gunneridae</taxon>
        <taxon>Pentapetalae</taxon>
        <taxon>asterids</taxon>
        <taxon>lamiids</taxon>
        <taxon>Solanales</taxon>
        <taxon>Solanaceae</taxon>
        <taxon>Solanoideae</taxon>
        <taxon>Solaneae</taxon>
        <taxon>Solanum</taxon>
    </lineage>
</organism>
<keyword evidence="9" id="KW-1185">Reference proteome</keyword>
<dbReference type="PROSITE" id="PS51032">
    <property type="entry name" value="AP2_ERF"/>
    <property type="match status" value="1"/>
</dbReference>
<dbReference type="Gene3D" id="3.30.730.10">
    <property type="entry name" value="AP2/ERF domain"/>
    <property type="match status" value="1"/>
</dbReference>
<keyword evidence="2" id="KW-0805">Transcription regulation</keyword>
<feature type="compositionally biased region" description="Polar residues" evidence="6">
    <location>
        <begin position="223"/>
        <end position="239"/>
    </location>
</feature>
<dbReference type="GO" id="GO:0003677">
    <property type="term" value="F:DNA binding"/>
    <property type="evidence" value="ECO:0007669"/>
    <property type="project" value="UniProtKB-KW"/>
</dbReference>
<dbReference type="InterPro" id="IPR016177">
    <property type="entry name" value="DNA-bd_dom_sf"/>
</dbReference>
<dbReference type="GO" id="GO:0005634">
    <property type="term" value="C:nucleus"/>
    <property type="evidence" value="ECO:0007669"/>
    <property type="project" value="UniProtKB-SubCell"/>
</dbReference>
<dbReference type="PANTHER" id="PTHR31194:SF62">
    <property type="entry name" value="ETHYLENE-RESPONSIVE TRANSCRIPTION FACTOR ERF118"/>
    <property type="match status" value="1"/>
</dbReference>
<evidence type="ECO:0000256" key="5">
    <source>
        <dbReference type="ARBA" id="ARBA00023242"/>
    </source>
</evidence>
<dbReference type="InterPro" id="IPR050913">
    <property type="entry name" value="AP2/ERF_ERF"/>
</dbReference>
<dbReference type="CDD" id="cd00018">
    <property type="entry name" value="AP2"/>
    <property type="match status" value="1"/>
</dbReference>